<feature type="transmembrane region" description="Helical" evidence="1">
    <location>
        <begin position="40"/>
        <end position="60"/>
    </location>
</feature>
<keyword evidence="1" id="KW-1133">Transmembrane helix</keyword>
<reference evidence="3" key="1">
    <citation type="journal article" date="2019" name="Int. J. Syst. Evol. Microbiol.">
        <title>The Global Catalogue of Microorganisms (GCM) 10K type strain sequencing project: providing services to taxonomists for standard genome sequencing and annotation.</title>
        <authorList>
            <consortium name="The Broad Institute Genomics Platform"/>
            <consortium name="The Broad Institute Genome Sequencing Center for Infectious Disease"/>
            <person name="Wu L."/>
            <person name="Ma J."/>
        </authorList>
    </citation>
    <scope>NUCLEOTIDE SEQUENCE [LARGE SCALE GENOMIC DNA]</scope>
    <source>
        <strain evidence="3">KCTC 3950</strain>
    </source>
</reference>
<comment type="caution">
    <text evidence="2">The sequence shown here is derived from an EMBL/GenBank/DDBJ whole genome shotgun (WGS) entry which is preliminary data.</text>
</comment>
<evidence type="ECO:0000256" key="1">
    <source>
        <dbReference type="SAM" id="Phobius"/>
    </source>
</evidence>
<evidence type="ECO:0000313" key="2">
    <source>
        <dbReference type="EMBL" id="MFD2613174.1"/>
    </source>
</evidence>
<feature type="transmembrane region" description="Helical" evidence="1">
    <location>
        <begin position="6"/>
        <end position="28"/>
    </location>
</feature>
<dbReference type="EMBL" id="JBHUME010000008">
    <property type="protein sequence ID" value="MFD2613174.1"/>
    <property type="molecule type" value="Genomic_DNA"/>
</dbReference>
<proteinExistence type="predicted"/>
<evidence type="ECO:0000313" key="3">
    <source>
        <dbReference type="Proteomes" id="UP001597541"/>
    </source>
</evidence>
<dbReference type="RefSeq" id="WP_377603178.1">
    <property type="nucleotide sequence ID" value="NZ_JBHUME010000008.1"/>
</dbReference>
<protein>
    <submittedName>
        <fullName evidence="2">Uncharacterized protein</fullName>
    </submittedName>
</protein>
<feature type="transmembrane region" description="Helical" evidence="1">
    <location>
        <begin position="66"/>
        <end position="87"/>
    </location>
</feature>
<gene>
    <name evidence="2" type="ORF">ACFSUF_12140</name>
</gene>
<organism evidence="2 3">
    <name type="scientific">Paenibacillus gansuensis</name>
    <dbReference type="NCBI Taxonomy" id="306542"/>
    <lineage>
        <taxon>Bacteria</taxon>
        <taxon>Bacillati</taxon>
        <taxon>Bacillota</taxon>
        <taxon>Bacilli</taxon>
        <taxon>Bacillales</taxon>
        <taxon>Paenibacillaceae</taxon>
        <taxon>Paenibacillus</taxon>
    </lineage>
</organism>
<accession>A0ABW5PF69</accession>
<dbReference type="Proteomes" id="UP001597541">
    <property type="component" value="Unassembled WGS sequence"/>
</dbReference>
<name>A0ABW5PF69_9BACL</name>
<keyword evidence="3" id="KW-1185">Reference proteome</keyword>
<keyword evidence="1" id="KW-0472">Membrane</keyword>
<keyword evidence="1" id="KW-0812">Transmembrane</keyword>
<sequence>MILKKICRVITIYLITLLIIFLLNYVFGRYIFIGLITEDVLVKTISIFVLGIIVLIIINIRPPISIFIYGAYTLFCIFIMLPIIWVFSNSIMYDFHESDLHMIAFVTVEKQEMVTFFIQESRFLYRRTNDKLRLSQNNTFRRRSLHHSNYNLTVKNHDTLIIQFNNGEEYQVSLR</sequence>